<evidence type="ECO:0000259" key="12">
    <source>
        <dbReference type="Pfam" id="PF00593"/>
    </source>
</evidence>
<evidence type="ECO:0000256" key="2">
    <source>
        <dbReference type="ARBA" id="ARBA00022448"/>
    </source>
</evidence>
<protein>
    <submittedName>
        <fullName evidence="14">TonB-dependent receptor</fullName>
    </submittedName>
</protein>
<name>A0A934VTJ3_9BACT</name>
<keyword evidence="6 11" id="KW-0798">TonB box</keyword>
<dbReference type="PANTHER" id="PTHR30069">
    <property type="entry name" value="TONB-DEPENDENT OUTER MEMBRANE RECEPTOR"/>
    <property type="match status" value="1"/>
</dbReference>
<dbReference type="Pfam" id="PF00593">
    <property type="entry name" value="TonB_dep_Rec_b-barrel"/>
    <property type="match status" value="1"/>
</dbReference>
<keyword evidence="15" id="KW-1185">Reference proteome</keyword>
<dbReference type="PROSITE" id="PS52016">
    <property type="entry name" value="TONB_DEPENDENT_REC_3"/>
    <property type="match status" value="1"/>
</dbReference>
<dbReference type="AlphaFoldDB" id="A0A934VTJ3"/>
<evidence type="ECO:0000313" key="15">
    <source>
        <dbReference type="Proteomes" id="UP000617628"/>
    </source>
</evidence>
<accession>A0A934VTJ3</accession>
<dbReference type="EMBL" id="JAENIL010000051">
    <property type="protein sequence ID" value="MBK1879574.1"/>
    <property type="molecule type" value="Genomic_DNA"/>
</dbReference>
<gene>
    <name evidence="14" type="ORF">JIN87_22000</name>
</gene>
<keyword evidence="3 10" id="KW-1134">Transmembrane beta strand</keyword>
<proteinExistence type="inferred from homology"/>
<keyword evidence="9 10" id="KW-0998">Cell outer membrane</keyword>
<dbReference type="SUPFAM" id="SSF56935">
    <property type="entry name" value="Porins"/>
    <property type="match status" value="1"/>
</dbReference>
<evidence type="ECO:0000256" key="11">
    <source>
        <dbReference type="RuleBase" id="RU003357"/>
    </source>
</evidence>
<dbReference type="InterPro" id="IPR012910">
    <property type="entry name" value="Plug_dom"/>
</dbReference>
<organism evidence="14 15">
    <name type="scientific">Pelagicoccus mobilis</name>
    <dbReference type="NCBI Taxonomy" id="415221"/>
    <lineage>
        <taxon>Bacteria</taxon>
        <taxon>Pseudomonadati</taxon>
        <taxon>Verrucomicrobiota</taxon>
        <taxon>Opitutia</taxon>
        <taxon>Puniceicoccales</taxon>
        <taxon>Pelagicoccaceae</taxon>
        <taxon>Pelagicoccus</taxon>
    </lineage>
</organism>
<evidence type="ECO:0000256" key="3">
    <source>
        <dbReference type="ARBA" id="ARBA00022452"/>
    </source>
</evidence>
<dbReference type="GO" id="GO:0015344">
    <property type="term" value="F:siderophore uptake transmembrane transporter activity"/>
    <property type="evidence" value="ECO:0007669"/>
    <property type="project" value="TreeGrafter"/>
</dbReference>
<evidence type="ECO:0000256" key="10">
    <source>
        <dbReference type="PROSITE-ProRule" id="PRU01360"/>
    </source>
</evidence>
<evidence type="ECO:0000256" key="4">
    <source>
        <dbReference type="ARBA" id="ARBA00022692"/>
    </source>
</evidence>
<dbReference type="RefSeq" id="WP_200357787.1">
    <property type="nucleotide sequence ID" value="NZ_JAENIL010000051.1"/>
</dbReference>
<keyword evidence="4 10" id="KW-0812">Transmembrane</keyword>
<dbReference type="InterPro" id="IPR039426">
    <property type="entry name" value="TonB-dep_rcpt-like"/>
</dbReference>
<evidence type="ECO:0000259" key="13">
    <source>
        <dbReference type="Pfam" id="PF07715"/>
    </source>
</evidence>
<feature type="domain" description="TonB-dependent receptor-like beta-barrel" evidence="12">
    <location>
        <begin position="284"/>
        <end position="708"/>
    </location>
</feature>
<dbReference type="Gene3D" id="2.170.130.10">
    <property type="entry name" value="TonB-dependent receptor, plug domain"/>
    <property type="match status" value="1"/>
</dbReference>
<comment type="caution">
    <text evidence="14">The sequence shown here is derived from an EMBL/GenBank/DDBJ whole genome shotgun (WGS) entry which is preliminary data.</text>
</comment>
<evidence type="ECO:0000256" key="6">
    <source>
        <dbReference type="ARBA" id="ARBA00023077"/>
    </source>
</evidence>
<evidence type="ECO:0000256" key="5">
    <source>
        <dbReference type="ARBA" id="ARBA00022729"/>
    </source>
</evidence>
<evidence type="ECO:0000256" key="7">
    <source>
        <dbReference type="ARBA" id="ARBA00023136"/>
    </source>
</evidence>
<reference evidence="14" key="1">
    <citation type="submission" date="2021-01" db="EMBL/GenBank/DDBJ databases">
        <title>Modified the classification status of verrucomicrobia.</title>
        <authorList>
            <person name="Feng X."/>
        </authorList>
    </citation>
    <scope>NUCLEOTIDE SEQUENCE</scope>
    <source>
        <strain evidence="14">KCTC 13126</strain>
    </source>
</reference>
<evidence type="ECO:0000313" key="14">
    <source>
        <dbReference type="EMBL" id="MBK1879574.1"/>
    </source>
</evidence>
<dbReference type="Proteomes" id="UP000617628">
    <property type="component" value="Unassembled WGS sequence"/>
</dbReference>
<dbReference type="GO" id="GO:0044718">
    <property type="term" value="P:siderophore transmembrane transport"/>
    <property type="evidence" value="ECO:0007669"/>
    <property type="project" value="TreeGrafter"/>
</dbReference>
<comment type="similarity">
    <text evidence="10 11">Belongs to the TonB-dependent receptor family.</text>
</comment>
<dbReference type="Pfam" id="PF07715">
    <property type="entry name" value="Plug"/>
    <property type="match status" value="1"/>
</dbReference>
<evidence type="ECO:0000256" key="1">
    <source>
        <dbReference type="ARBA" id="ARBA00004571"/>
    </source>
</evidence>
<sequence>MYPISWAAELTDMTLEELLKQRSELHQNSDTASGVKEALRDSPASMVVLTREDFKRRGYDSLDDMLFGLPGFDVIRTAGTVETVAYQRGYRTPWTQRTLLLVNGKPDNNLWNHTAQISRQYPITAIERVEVLHGPAGAVYGPNAFLGVINVITRDASKLESGEHYLEASGALGNFDTKSVDAAFGGRWGEFSLDVGFTVYDSDEPGIEDYSEWGYTNPDLLADPERWGAGIGLGVDPVTGRLSPAGDLDLDGVVESDELVQGNPLGEYSDRTDNWGVTAEVRLGRTSLGLFAWETDEGYGPYYSFADGQPNSIWSHSSLQMYLEREDAFFDEKLSVDSELVYRESRAGGEDWAESFGDFVSISSWNSFNKAWRLEQRYTYQKSEDLQLSGGWKYEEKRLNRAYILSNYWDGLGVSVGESSVQEAGDISSESPLLLSEKLGDSFNLDSNNSDTEDVGLFAQAIYDFGNFRFNGSIRWDDNSEYGDEFNPRGALIYHLDAATSVKLVYGEAFQEPSPKDLYGAYTGRISNDSLLPEKVQTTEIIFVRQGERFQHDFSIYQSEFSDAIATGQNVGDREVRGFEYKNSFRLPNPIPGSSNLTGELFYTYTRSMGDQQFDTQLGAWVLQHGKQGDVAPHKVNFNLNVPIRERWNANLSARWLSERDLFSENPLRADSNSARLTNRKAEAHAVVGLNVLYRQDKYSVSFKVENLFAEDYLVPGVESATSGDDFSIDADGFQNSLIPQLNTQRYTVRVALDL</sequence>
<dbReference type="GO" id="GO:0009279">
    <property type="term" value="C:cell outer membrane"/>
    <property type="evidence" value="ECO:0007669"/>
    <property type="project" value="UniProtKB-SubCell"/>
</dbReference>
<keyword evidence="2 10" id="KW-0813">Transport</keyword>
<dbReference type="InterPro" id="IPR036942">
    <property type="entry name" value="Beta-barrel_TonB_sf"/>
</dbReference>
<dbReference type="InterPro" id="IPR000531">
    <property type="entry name" value="Beta-barrel_TonB"/>
</dbReference>
<dbReference type="PANTHER" id="PTHR30069:SF29">
    <property type="entry name" value="HEMOGLOBIN AND HEMOGLOBIN-HAPTOGLOBIN-BINDING PROTEIN 1-RELATED"/>
    <property type="match status" value="1"/>
</dbReference>
<evidence type="ECO:0000256" key="8">
    <source>
        <dbReference type="ARBA" id="ARBA00023170"/>
    </source>
</evidence>
<keyword evidence="8 14" id="KW-0675">Receptor</keyword>
<keyword evidence="7 10" id="KW-0472">Membrane</keyword>
<dbReference type="Gene3D" id="2.40.170.20">
    <property type="entry name" value="TonB-dependent receptor, beta-barrel domain"/>
    <property type="match status" value="1"/>
</dbReference>
<comment type="subcellular location">
    <subcellularLocation>
        <location evidence="1 10">Cell outer membrane</location>
        <topology evidence="1 10">Multi-pass membrane protein</topology>
    </subcellularLocation>
</comment>
<feature type="domain" description="TonB-dependent receptor plug" evidence="13">
    <location>
        <begin position="39"/>
        <end position="148"/>
    </location>
</feature>
<keyword evidence="5" id="KW-0732">Signal</keyword>
<evidence type="ECO:0000256" key="9">
    <source>
        <dbReference type="ARBA" id="ARBA00023237"/>
    </source>
</evidence>
<dbReference type="InterPro" id="IPR037066">
    <property type="entry name" value="Plug_dom_sf"/>
</dbReference>